<protein>
    <submittedName>
        <fullName evidence="3">Type I restriction enzyme R subunit</fullName>
    </submittedName>
</protein>
<organism evidence="3 4">
    <name type="scientific">Lacibacter cauensis</name>
    <dbReference type="NCBI Taxonomy" id="510947"/>
    <lineage>
        <taxon>Bacteria</taxon>
        <taxon>Pseudomonadati</taxon>
        <taxon>Bacteroidota</taxon>
        <taxon>Chitinophagia</taxon>
        <taxon>Chitinophagales</taxon>
        <taxon>Chitinophagaceae</taxon>
        <taxon>Lacibacter</taxon>
    </lineage>
</organism>
<accession>A0A562SPR6</accession>
<dbReference type="GO" id="GO:0009035">
    <property type="term" value="F:type I site-specific deoxyribonuclease activity"/>
    <property type="evidence" value="ECO:0007669"/>
    <property type="project" value="UniProtKB-EC"/>
</dbReference>
<dbReference type="Gene3D" id="3.40.50.300">
    <property type="entry name" value="P-loop containing nucleotide triphosphate hydrolases"/>
    <property type="match status" value="2"/>
</dbReference>
<sequence length="893" mass="102310">MNHNEPEKVTRKKRIDTNLKNLGWNIVPYEAGLNTSTLTKHAVEEYPTSNGPADYALFVNGQLLGIVEAKKYGIGAQNVLEQAKRYARGVVHSIGRWGEYMVPFLFSSSGEQVYFLDVRQPQNLSRSLQDFYSPHALSEFFQRNETAANEWFQQTPIDNPRLRPYQIKAIAAVEKEIIAGKRKMLLAMATGTGKTFTTVNQIYRLLKSKKAKRILFLVDRKALAAQAATAFASFETASGLKLNQEYELYSQRFKKEDLDENEKFDVNVLPNEYLTKPDASKTFVYVATIQRMAINLLGKDAVMGNDDNDNDDESDAAKLDIPVHAFDVIIADECHRGYTSKESNVWRAVLEYFDAVKIGLTATPAMHTVSYFGEPVYRYTVKEAELDGYLVGYDAVKIKSGVLINGVFLKEGEQVGKVDTLSGQLTIEGLEDERQFDASQVERKITVPDTNKKIVEELAKYCFAFEEEYGRFPKTLIFASNDINNISHADNLVTFCKQTFNRGDDFVMKITGNANVDRPLEKIRKFRNRPEPKVVISVDMLSTGVDIPQLEFIVFLRPVKSRILWEQMLGRGTRLCPDINKEKFTVFDCFDGTLIKYFKNVSNFAFDEPGSDPLPIEEVIRRIDNNEDRDHHVTVFIKRLRRIEKRISSEGRREFEPWIKDGDIGKFAGGFRKLLDNQFGDTMRILNDKQFQKLLYNYKKSKPYFVVAHNVQDEVSSEVVFEAGEQYLKPVEYLEAFAAFVEENKERIEAMKIVLEKPKEWRTEVLKELRTELLRHHFPEASLKHAAQLVHKKHLPDIISLIKTAANKEELLEVHERVGKAIEKLFAVKQLNAEQDAWIAYIKEHLIQNLTLDKEDFDYSPILERHGGWGKFKKVFSAEAETIIREINTAIAA</sequence>
<dbReference type="PANTHER" id="PTHR47396:SF1">
    <property type="entry name" value="ATP-DEPENDENT HELICASE IRC3-RELATED"/>
    <property type="match status" value="1"/>
</dbReference>
<dbReference type="Pfam" id="PF04313">
    <property type="entry name" value="HSDR_N"/>
    <property type="match status" value="1"/>
</dbReference>
<dbReference type="EMBL" id="VLLE01000003">
    <property type="protein sequence ID" value="TWI83269.1"/>
    <property type="molecule type" value="Genomic_DNA"/>
</dbReference>
<dbReference type="InterPro" id="IPR027417">
    <property type="entry name" value="P-loop_NTPase"/>
</dbReference>
<keyword evidence="4" id="KW-1185">Reference proteome</keyword>
<dbReference type="InterPro" id="IPR013670">
    <property type="entry name" value="EcoEI_R_C_dom"/>
</dbReference>
<feature type="domain" description="Helicase ATP-binding" evidence="1">
    <location>
        <begin position="175"/>
        <end position="382"/>
    </location>
</feature>
<dbReference type="Pfam" id="PF04851">
    <property type="entry name" value="ResIII"/>
    <property type="match status" value="1"/>
</dbReference>
<dbReference type="OrthoDB" id="9759819at2"/>
<comment type="caution">
    <text evidence="3">The sequence shown here is derived from an EMBL/GenBank/DDBJ whole genome shotgun (WGS) entry which is preliminary data.</text>
</comment>
<dbReference type="Pfam" id="PF08463">
    <property type="entry name" value="EcoEI_R_C"/>
    <property type="match status" value="1"/>
</dbReference>
<dbReference type="SUPFAM" id="SSF52540">
    <property type="entry name" value="P-loop containing nucleoside triphosphate hydrolases"/>
    <property type="match status" value="1"/>
</dbReference>
<gene>
    <name evidence="3" type="ORF">IQ13_1377</name>
</gene>
<dbReference type="SMART" id="SM00487">
    <property type="entry name" value="DEXDc"/>
    <property type="match status" value="1"/>
</dbReference>
<evidence type="ECO:0000313" key="3">
    <source>
        <dbReference type="EMBL" id="TWI83269.1"/>
    </source>
</evidence>
<dbReference type="PROSITE" id="PS51194">
    <property type="entry name" value="HELICASE_CTER"/>
    <property type="match status" value="1"/>
</dbReference>
<dbReference type="InterPro" id="IPR006935">
    <property type="entry name" value="Helicase/UvrB_N"/>
</dbReference>
<dbReference type="GO" id="GO:0005524">
    <property type="term" value="F:ATP binding"/>
    <property type="evidence" value="ECO:0007669"/>
    <property type="project" value="UniProtKB-KW"/>
</dbReference>
<evidence type="ECO:0000259" key="1">
    <source>
        <dbReference type="PROSITE" id="PS51192"/>
    </source>
</evidence>
<name>A0A562SPR6_9BACT</name>
<dbReference type="GO" id="GO:0005829">
    <property type="term" value="C:cytosol"/>
    <property type="evidence" value="ECO:0007669"/>
    <property type="project" value="TreeGrafter"/>
</dbReference>
<dbReference type="Gene3D" id="3.90.1570.30">
    <property type="match status" value="1"/>
</dbReference>
<dbReference type="PANTHER" id="PTHR47396">
    <property type="entry name" value="TYPE I RESTRICTION ENZYME ECOKI R PROTEIN"/>
    <property type="match status" value="1"/>
</dbReference>
<dbReference type="Pfam" id="PF00271">
    <property type="entry name" value="Helicase_C"/>
    <property type="match status" value="1"/>
</dbReference>
<dbReference type="GO" id="GO:0009307">
    <property type="term" value="P:DNA restriction-modification system"/>
    <property type="evidence" value="ECO:0007669"/>
    <property type="project" value="UniProtKB-KW"/>
</dbReference>
<dbReference type="SMART" id="SM00490">
    <property type="entry name" value="HELICc"/>
    <property type="match status" value="1"/>
</dbReference>
<dbReference type="PROSITE" id="PS51192">
    <property type="entry name" value="HELICASE_ATP_BIND_1"/>
    <property type="match status" value="1"/>
</dbReference>
<dbReference type="RefSeq" id="WP_144885342.1">
    <property type="nucleotide sequence ID" value="NZ_VLLE01000003.1"/>
</dbReference>
<dbReference type="CDD" id="cd18799">
    <property type="entry name" value="SF2_C_EcoAI-like"/>
    <property type="match status" value="1"/>
</dbReference>
<dbReference type="Proteomes" id="UP000316167">
    <property type="component" value="Unassembled WGS sequence"/>
</dbReference>
<evidence type="ECO:0000259" key="2">
    <source>
        <dbReference type="PROSITE" id="PS51194"/>
    </source>
</evidence>
<dbReference type="InterPro" id="IPR007409">
    <property type="entry name" value="Restrct_endonuc_type1_HsdR_N"/>
</dbReference>
<reference evidence="3 4" key="1">
    <citation type="journal article" date="2015" name="Stand. Genomic Sci.">
        <title>Genomic Encyclopedia of Bacterial and Archaeal Type Strains, Phase III: the genomes of soil and plant-associated and newly described type strains.</title>
        <authorList>
            <person name="Whitman W.B."/>
            <person name="Woyke T."/>
            <person name="Klenk H.P."/>
            <person name="Zhou Y."/>
            <person name="Lilburn T.G."/>
            <person name="Beck B.J."/>
            <person name="De Vos P."/>
            <person name="Vandamme P."/>
            <person name="Eisen J.A."/>
            <person name="Garrity G."/>
            <person name="Hugenholtz P."/>
            <person name="Kyrpides N.C."/>
        </authorList>
    </citation>
    <scope>NUCLEOTIDE SEQUENCE [LARGE SCALE GENOMIC DNA]</scope>
    <source>
        <strain evidence="3 4">CGMCC 1.7271</strain>
    </source>
</reference>
<feature type="domain" description="Helicase C-terminal" evidence="2">
    <location>
        <begin position="457"/>
        <end position="663"/>
    </location>
</feature>
<dbReference type="InterPro" id="IPR050742">
    <property type="entry name" value="Helicase_Restrict-Modif_Enz"/>
</dbReference>
<dbReference type="GO" id="GO:0003677">
    <property type="term" value="F:DNA binding"/>
    <property type="evidence" value="ECO:0007669"/>
    <property type="project" value="UniProtKB-KW"/>
</dbReference>
<dbReference type="InterPro" id="IPR001650">
    <property type="entry name" value="Helicase_C-like"/>
</dbReference>
<proteinExistence type="predicted"/>
<dbReference type="InterPro" id="IPR014001">
    <property type="entry name" value="Helicase_ATP-bd"/>
</dbReference>
<dbReference type="AlphaFoldDB" id="A0A562SPR6"/>
<evidence type="ECO:0000313" key="4">
    <source>
        <dbReference type="Proteomes" id="UP000316167"/>
    </source>
</evidence>